<dbReference type="AlphaFoldDB" id="A0AAJ0HSW3"/>
<comment type="caution">
    <text evidence="2">The sequence shown here is derived from an EMBL/GenBank/DDBJ whole genome shotgun (WGS) entry which is preliminary data.</text>
</comment>
<organism evidence="2 3">
    <name type="scientific">Lasiosphaeria hispida</name>
    <dbReference type="NCBI Taxonomy" id="260671"/>
    <lineage>
        <taxon>Eukaryota</taxon>
        <taxon>Fungi</taxon>
        <taxon>Dikarya</taxon>
        <taxon>Ascomycota</taxon>
        <taxon>Pezizomycotina</taxon>
        <taxon>Sordariomycetes</taxon>
        <taxon>Sordariomycetidae</taxon>
        <taxon>Sordariales</taxon>
        <taxon>Lasiosphaeriaceae</taxon>
        <taxon>Lasiosphaeria</taxon>
    </lineage>
</organism>
<dbReference type="EMBL" id="JAUIQD010000001">
    <property type="protein sequence ID" value="KAK3362272.1"/>
    <property type="molecule type" value="Genomic_DNA"/>
</dbReference>
<keyword evidence="3" id="KW-1185">Reference proteome</keyword>
<accession>A0AAJ0HSW3</accession>
<evidence type="ECO:0000313" key="3">
    <source>
        <dbReference type="Proteomes" id="UP001275084"/>
    </source>
</evidence>
<dbReference type="Proteomes" id="UP001275084">
    <property type="component" value="Unassembled WGS sequence"/>
</dbReference>
<feature type="compositionally biased region" description="Basic and acidic residues" evidence="1">
    <location>
        <begin position="408"/>
        <end position="418"/>
    </location>
</feature>
<sequence>MSVHGLIHELPALLLPGILYSRHKAPELNISPQSMSSYITVQQAYLQYGPVDREALQKRLSRKQRGILRFGLVRSNLWRQLPTEGIYQVAILEDLDTGIYALPRGGGRAFAVTAVLDLGLRMLESPRGRLALENIACQNLRLWGLDAANLAVQGTSLKHEEQQDLPTAVSNFLRCVRARFPIVRLDKRSGFHEDTKLSCTATHDHHWQHWQEKGRLPTCPGDDTTLQFNPKEAAVLHLNWQLVDKLYWTRLKADEAQRRHHGEDTTDQTARFRRLQFHLATVVAHHICHLFIGYLREFVIDGLGHNVDSADILRAVRRYDAGAEFEVEFFGGRPKMFIDFDGPAGERYAGRSFMVRRGGNKRRVATAISGDGIERYLRGDFSLPLLSEEDCSIFPSELYRDVKRRHELSPKKPKKDETGAEFAEQTPLPEEQPLAVPWSIRGQEYQMLKRACYDPSIRLVDANGF</sequence>
<gene>
    <name evidence="2" type="ORF">B0T25DRAFT_1945</name>
</gene>
<proteinExistence type="predicted"/>
<reference evidence="2" key="2">
    <citation type="submission" date="2023-06" db="EMBL/GenBank/DDBJ databases">
        <authorList>
            <consortium name="Lawrence Berkeley National Laboratory"/>
            <person name="Haridas S."/>
            <person name="Hensen N."/>
            <person name="Bonometti L."/>
            <person name="Westerberg I."/>
            <person name="Brannstrom I.O."/>
            <person name="Guillou S."/>
            <person name="Cros-Aarteil S."/>
            <person name="Calhoun S."/>
            <person name="Kuo A."/>
            <person name="Mondo S."/>
            <person name="Pangilinan J."/>
            <person name="Riley R."/>
            <person name="Labutti K."/>
            <person name="Andreopoulos B."/>
            <person name="Lipzen A."/>
            <person name="Chen C."/>
            <person name="Yanf M."/>
            <person name="Daum C."/>
            <person name="Ng V."/>
            <person name="Clum A."/>
            <person name="Steindorff A."/>
            <person name="Ohm R."/>
            <person name="Martin F."/>
            <person name="Silar P."/>
            <person name="Natvig D."/>
            <person name="Lalanne C."/>
            <person name="Gautier V."/>
            <person name="Ament-Velasquez S.L."/>
            <person name="Kruys A."/>
            <person name="Hutchinson M.I."/>
            <person name="Powell A.J."/>
            <person name="Barry K."/>
            <person name="Miller A.N."/>
            <person name="Grigoriev I.V."/>
            <person name="Debuchy R."/>
            <person name="Gladieux P."/>
            <person name="Thoren M.H."/>
            <person name="Johannesson H."/>
        </authorList>
    </citation>
    <scope>NUCLEOTIDE SEQUENCE</scope>
    <source>
        <strain evidence="2">CBS 955.72</strain>
    </source>
</reference>
<protein>
    <submittedName>
        <fullName evidence="2">Uncharacterized protein</fullName>
    </submittedName>
</protein>
<evidence type="ECO:0000313" key="2">
    <source>
        <dbReference type="EMBL" id="KAK3362272.1"/>
    </source>
</evidence>
<name>A0AAJ0HSW3_9PEZI</name>
<feature type="region of interest" description="Disordered" evidence="1">
    <location>
        <begin position="408"/>
        <end position="428"/>
    </location>
</feature>
<evidence type="ECO:0000256" key="1">
    <source>
        <dbReference type="SAM" id="MobiDB-lite"/>
    </source>
</evidence>
<reference evidence="2" key="1">
    <citation type="journal article" date="2023" name="Mol. Phylogenet. Evol.">
        <title>Genome-scale phylogeny and comparative genomics of the fungal order Sordariales.</title>
        <authorList>
            <person name="Hensen N."/>
            <person name="Bonometti L."/>
            <person name="Westerberg I."/>
            <person name="Brannstrom I.O."/>
            <person name="Guillou S."/>
            <person name="Cros-Aarteil S."/>
            <person name="Calhoun S."/>
            <person name="Haridas S."/>
            <person name="Kuo A."/>
            <person name="Mondo S."/>
            <person name="Pangilinan J."/>
            <person name="Riley R."/>
            <person name="LaButti K."/>
            <person name="Andreopoulos B."/>
            <person name="Lipzen A."/>
            <person name="Chen C."/>
            <person name="Yan M."/>
            <person name="Daum C."/>
            <person name="Ng V."/>
            <person name="Clum A."/>
            <person name="Steindorff A."/>
            <person name="Ohm R.A."/>
            <person name="Martin F."/>
            <person name="Silar P."/>
            <person name="Natvig D.O."/>
            <person name="Lalanne C."/>
            <person name="Gautier V."/>
            <person name="Ament-Velasquez S.L."/>
            <person name="Kruys A."/>
            <person name="Hutchinson M.I."/>
            <person name="Powell A.J."/>
            <person name="Barry K."/>
            <person name="Miller A.N."/>
            <person name="Grigoriev I.V."/>
            <person name="Debuchy R."/>
            <person name="Gladieux P."/>
            <person name="Hiltunen Thoren M."/>
            <person name="Johannesson H."/>
        </authorList>
    </citation>
    <scope>NUCLEOTIDE SEQUENCE</scope>
    <source>
        <strain evidence="2">CBS 955.72</strain>
    </source>
</reference>